<organism evidence="2 3">
    <name type="scientific">Cronartium quercuum f. sp. fusiforme G11</name>
    <dbReference type="NCBI Taxonomy" id="708437"/>
    <lineage>
        <taxon>Eukaryota</taxon>
        <taxon>Fungi</taxon>
        <taxon>Dikarya</taxon>
        <taxon>Basidiomycota</taxon>
        <taxon>Pucciniomycotina</taxon>
        <taxon>Pucciniomycetes</taxon>
        <taxon>Pucciniales</taxon>
        <taxon>Coleosporiaceae</taxon>
        <taxon>Cronartium</taxon>
    </lineage>
</organism>
<dbReference type="OrthoDB" id="10617220at2759"/>
<protein>
    <submittedName>
        <fullName evidence="2">Uncharacterized protein</fullName>
    </submittedName>
</protein>
<proteinExistence type="predicted"/>
<gene>
    <name evidence="2" type="ORF">CROQUDRAFT_88715</name>
</gene>
<comment type="caution">
    <text evidence="2">The sequence shown here is derived from an EMBL/GenBank/DDBJ whole genome shotgun (WGS) entry which is preliminary data.</text>
</comment>
<feature type="signal peptide" evidence="1">
    <location>
        <begin position="1"/>
        <end position="22"/>
    </location>
</feature>
<dbReference type="EMBL" id="MU167224">
    <property type="protein sequence ID" value="KAG0149885.1"/>
    <property type="molecule type" value="Genomic_DNA"/>
</dbReference>
<sequence>MTFSCNFALIAIVSSLGPFVLSTPSKITTPITSIIKVNTEICENLKRDAARIVMLVKACEKVQLTTKFRPVRRSSVDVSSSTHVNAFVNIFSTCNTVFGILAGSIGAVTSSAAGVFCNVVVPTLDQVAYQIDASVTSLENIAVCTDETVAATIYQAFVAYVSIQQKTMVCIIANASLRAQLNLKTSIDASLVYLQASLNYFVKVLFRCISADLDTLNLRASLSARIQSAIVAFV</sequence>
<keyword evidence="3" id="KW-1185">Reference proteome</keyword>
<feature type="chain" id="PRO_5040249647" evidence="1">
    <location>
        <begin position="23"/>
        <end position="234"/>
    </location>
</feature>
<evidence type="ECO:0000256" key="1">
    <source>
        <dbReference type="SAM" id="SignalP"/>
    </source>
</evidence>
<name>A0A9P6NUT3_9BASI</name>
<keyword evidence="1" id="KW-0732">Signal</keyword>
<evidence type="ECO:0000313" key="3">
    <source>
        <dbReference type="Proteomes" id="UP000886653"/>
    </source>
</evidence>
<reference evidence="2" key="1">
    <citation type="submission" date="2013-11" db="EMBL/GenBank/DDBJ databases">
        <title>Genome sequence of the fusiform rust pathogen reveals effectors for host alternation and coevolution with pine.</title>
        <authorList>
            <consortium name="DOE Joint Genome Institute"/>
            <person name="Smith K."/>
            <person name="Pendleton A."/>
            <person name="Kubisiak T."/>
            <person name="Anderson C."/>
            <person name="Salamov A."/>
            <person name="Aerts A."/>
            <person name="Riley R."/>
            <person name="Clum A."/>
            <person name="Lindquist E."/>
            <person name="Ence D."/>
            <person name="Campbell M."/>
            <person name="Kronenberg Z."/>
            <person name="Feau N."/>
            <person name="Dhillon B."/>
            <person name="Hamelin R."/>
            <person name="Burleigh J."/>
            <person name="Smith J."/>
            <person name="Yandell M."/>
            <person name="Nelson C."/>
            <person name="Grigoriev I."/>
            <person name="Davis J."/>
        </authorList>
    </citation>
    <scope>NUCLEOTIDE SEQUENCE</scope>
    <source>
        <strain evidence="2">G11</strain>
    </source>
</reference>
<dbReference type="AlphaFoldDB" id="A0A9P6NUT3"/>
<dbReference type="Proteomes" id="UP000886653">
    <property type="component" value="Unassembled WGS sequence"/>
</dbReference>
<accession>A0A9P6NUT3</accession>
<evidence type="ECO:0000313" key="2">
    <source>
        <dbReference type="EMBL" id="KAG0149885.1"/>
    </source>
</evidence>